<organism evidence="8 9">
    <name type="scientific">Chlorobium luteolum (strain DSM 273 / BCRC 81028 / 2530)</name>
    <name type="common">Pelodictyon luteolum</name>
    <dbReference type="NCBI Taxonomy" id="319225"/>
    <lineage>
        <taxon>Bacteria</taxon>
        <taxon>Pseudomonadati</taxon>
        <taxon>Chlorobiota</taxon>
        <taxon>Chlorobiia</taxon>
        <taxon>Chlorobiales</taxon>
        <taxon>Chlorobiaceae</taxon>
        <taxon>Chlorobium/Pelodictyon group</taxon>
        <taxon>Pelodictyon</taxon>
    </lineage>
</organism>
<evidence type="ECO:0000259" key="7">
    <source>
        <dbReference type="PROSITE" id="PS51755"/>
    </source>
</evidence>
<dbReference type="SMART" id="SM00862">
    <property type="entry name" value="Trans_reg_C"/>
    <property type="match status" value="1"/>
</dbReference>
<feature type="domain" description="OmpR/PhoB-type" evidence="7">
    <location>
        <begin position="137"/>
        <end position="236"/>
    </location>
</feature>
<dbReference type="SUPFAM" id="SSF52172">
    <property type="entry name" value="CheY-like"/>
    <property type="match status" value="1"/>
</dbReference>
<evidence type="ECO:0000256" key="4">
    <source>
        <dbReference type="PROSITE-ProRule" id="PRU00169"/>
    </source>
</evidence>
<dbReference type="STRING" id="319225.Plut_1099"/>
<evidence type="ECO:0000259" key="6">
    <source>
        <dbReference type="PROSITE" id="PS50110"/>
    </source>
</evidence>
<dbReference type="eggNOG" id="COG0745">
    <property type="taxonomic scope" value="Bacteria"/>
</dbReference>
<feature type="domain" description="Response regulatory" evidence="6">
    <location>
        <begin position="12"/>
        <end position="125"/>
    </location>
</feature>
<reference evidence="9" key="1">
    <citation type="submission" date="2005-08" db="EMBL/GenBank/DDBJ databases">
        <title>Complete sequence of Pelodictyon luteolum DSM 273.</title>
        <authorList>
            <consortium name="US DOE Joint Genome Institute"/>
            <person name="Copeland A."/>
            <person name="Lucas S."/>
            <person name="Lapidus A."/>
            <person name="Barry K."/>
            <person name="Detter J.C."/>
            <person name="Glavina T."/>
            <person name="Hammon N."/>
            <person name="Israni S."/>
            <person name="Pitluck S."/>
            <person name="Bryant D."/>
            <person name="Schmutz J."/>
            <person name="Larimer F."/>
            <person name="Land M."/>
            <person name="Kyrpides N."/>
            <person name="Ivanova N."/>
            <person name="Richardson P."/>
        </authorList>
    </citation>
    <scope>NUCLEOTIDE SEQUENCE [LARGE SCALE GENOMIC DNA]</scope>
    <source>
        <strain evidence="9">DSM 273 / BCRC 81028 / 2530</strain>
    </source>
</reference>
<dbReference type="AlphaFoldDB" id="Q3B3X0"/>
<gene>
    <name evidence="8" type="ordered locus">Plut_1099</name>
</gene>
<keyword evidence="9" id="KW-1185">Reference proteome</keyword>
<dbReference type="Proteomes" id="UP000002709">
    <property type="component" value="Chromosome"/>
</dbReference>
<evidence type="ECO:0000256" key="2">
    <source>
        <dbReference type="ARBA" id="ARBA00023125"/>
    </source>
</evidence>
<dbReference type="PROSITE" id="PS50110">
    <property type="entry name" value="RESPONSE_REGULATORY"/>
    <property type="match status" value="1"/>
</dbReference>
<dbReference type="InterPro" id="IPR036388">
    <property type="entry name" value="WH-like_DNA-bd_sf"/>
</dbReference>
<evidence type="ECO:0000256" key="3">
    <source>
        <dbReference type="ARBA" id="ARBA00023163"/>
    </source>
</evidence>
<evidence type="ECO:0000313" key="9">
    <source>
        <dbReference type="Proteomes" id="UP000002709"/>
    </source>
</evidence>
<dbReference type="GO" id="GO:0000976">
    <property type="term" value="F:transcription cis-regulatory region binding"/>
    <property type="evidence" value="ECO:0007669"/>
    <property type="project" value="TreeGrafter"/>
</dbReference>
<dbReference type="InterPro" id="IPR001789">
    <property type="entry name" value="Sig_transdc_resp-reg_receiver"/>
</dbReference>
<dbReference type="PROSITE" id="PS51755">
    <property type="entry name" value="OMPR_PHOB"/>
    <property type="match status" value="1"/>
</dbReference>
<dbReference type="KEGG" id="plt:Plut_1099"/>
<dbReference type="GO" id="GO:0032993">
    <property type="term" value="C:protein-DNA complex"/>
    <property type="evidence" value="ECO:0007669"/>
    <property type="project" value="TreeGrafter"/>
</dbReference>
<keyword evidence="2 5" id="KW-0238">DNA-binding</keyword>
<proteinExistence type="predicted"/>
<sequence>MDSNAHPADGKPILYVEDDADLREAMIEYLEKIGHRVTGVGTAKAFYEALSGGSFALAIIDIGLPDQSGLVLADHVRQHTLMRIIMLTAHSTLDDKIGGYQSGADIYMTKPVDCRELSAAINSMFERMPSALRQTNENTVQSSSWRLMKSDWVLRSPSNIPIQLTSKEYELIMFLIQQDTAVISRAEILKHLDYPYNEYGSLALKSLVYRLRKKMDDAGCTFPIKTIHGTGYALSSPISIA</sequence>
<name>Q3B3X0_CHLL3</name>
<dbReference type="InterPro" id="IPR016032">
    <property type="entry name" value="Sig_transdc_resp-reg_C-effctor"/>
</dbReference>
<evidence type="ECO:0000256" key="1">
    <source>
        <dbReference type="ARBA" id="ARBA00023015"/>
    </source>
</evidence>
<dbReference type="Gene3D" id="3.40.50.2300">
    <property type="match status" value="1"/>
</dbReference>
<dbReference type="RefSeq" id="WP_011357833.1">
    <property type="nucleotide sequence ID" value="NC_007512.1"/>
</dbReference>
<keyword evidence="1" id="KW-0805">Transcription regulation</keyword>
<accession>Q3B3X0</accession>
<dbReference type="PANTHER" id="PTHR48111">
    <property type="entry name" value="REGULATOR OF RPOS"/>
    <property type="match status" value="1"/>
</dbReference>
<dbReference type="Gene3D" id="1.10.10.10">
    <property type="entry name" value="Winged helix-like DNA-binding domain superfamily/Winged helix DNA-binding domain"/>
    <property type="match status" value="1"/>
</dbReference>
<dbReference type="GO" id="GO:0006355">
    <property type="term" value="P:regulation of DNA-templated transcription"/>
    <property type="evidence" value="ECO:0007669"/>
    <property type="project" value="InterPro"/>
</dbReference>
<dbReference type="InterPro" id="IPR039420">
    <property type="entry name" value="WalR-like"/>
</dbReference>
<protein>
    <submittedName>
        <fullName evidence="8">Two component transcriptional regulator, winged helix family</fullName>
    </submittedName>
</protein>
<dbReference type="GO" id="GO:0005829">
    <property type="term" value="C:cytosol"/>
    <property type="evidence" value="ECO:0007669"/>
    <property type="project" value="TreeGrafter"/>
</dbReference>
<dbReference type="InterPro" id="IPR001867">
    <property type="entry name" value="OmpR/PhoB-type_DNA-bd"/>
</dbReference>
<evidence type="ECO:0000256" key="5">
    <source>
        <dbReference type="PROSITE-ProRule" id="PRU01091"/>
    </source>
</evidence>
<dbReference type="GO" id="GO:0000156">
    <property type="term" value="F:phosphorelay response regulator activity"/>
    <property type="evidence" value="ECO:0007669"/>
    <property type="project" value="TreeGrafter"/>
</dbReference>
<dbReference type="HOGENOM" id="CLU_000445_30_4_10"/>
<dbReference type="OrthoDB" id="9784252at2"/>
<evidence type="ECO:0000313" key="8">
    <source>
        <dbReference type="EMBL" id="ABB23961.1"/>
    </source>
</evidence>
<keyword evidence="4" id="KW-0597">Phosphoprotein</keyword>
<dbReference type="Pfam" id="PF00072">
    <property type="entry name" value="Response_reg"/>
    <property type="match status" value="1"/>
</dbReference>
<dbReference type="SMART" id="SM00448">
    <property type="entry name" value="REC"/>
    <property type="match status" value="1"/>
</dbReference>
<dbReference type="CDD" id="cd00383">
    <property type="entry name" value="trans_reg_C"/>
    <property type="match status" value="1"/>
</dbReference>
<feature type="DNA-binding region" description="OmpR/PhoB-type" evidence="5">
    <location>
        <begin position="137"/>
        <end position="236"/>
    </location>
</feature>
<keyword evidence="3" id="KW-0804">Transcription</keyword>
<dbReference type="InterPro" id="IPR011006">
    <property type="entry name" value="CheY-like_superfamily"/>
</dbReference>
<feature type="modified residue" description="4-aspartylphosphate" evidence="4">
    <location>
        <position position="61"/>
    </location>
</feature>
<dbReference type="PANTHER" id="PTHR48111:SF67">
    <property type="entry name" value="TRANSCRIPTIONAL REGULATORY PROTEIN TCTD"/>
    <property type="match status" value="1"/>
</dbReference>
<dbReference type="SUPFAM" id="SSF46894">
    <property type="entry name" value="C-terminal effector domain of the bipartite response regulators"/>
    <property type="match status" value="1"/>
</dbReference>
<dbReference type="EMBL" id="CP000096">
    <property type="protein sequence ID" value="ABB23961.1"/>
    <property type="molecule type" value="Genomic_DNA"/>
</dbReference>
<dbReference type="Pfam" id="PF00486">
    <property type="entry name" value="Trans_reg_C"/>
    <property type="match status" value="1"/>
</dbReference>